<keyword evidence="3" id="KW-1185">Reference proteome</keyword>
<dbReference type="Pfam" id="PF10075">
    <property type="entry name" value="CSN8_PSD8_EIF3K"/>
    <property type="match status" value="1"/>
</dbReference>
<dbReference type="AlphaFoldDB" id="A0A4P9XK11"/>
<evidence type="ECO:0000313" key="2">
    <source>
        <dbReference type="EMBL" id="RKP06128.1"/>
    </source>
</evidence>
<gene>
    <name evidence="2" type="ORF">THASP1DRAFT_32050</name>
</gene>
<dbReference type="STRING" id="78915.A0A4P9XK11"/>
<dbReference type="EMBL" id="KZ992947">
    <property type="protein sequence ID" value="RKP06128.1"/>
    <property type="molecule type" value="Genomic_DNA"/>
</dbReference>
<protein>
    <recommendedName>
        <fullName evidence="1">CSN8/PSMD8/EIF3K domain-containing protein</fullName>
    </recommendedName>
</protein>
<organism evidence="2 3">
    <name type="scientific">Thamnocephalis sphaerospora</name>
    <dbReference type="NCBI Taxonomy" id="78915"/>
    <lineage>
        <taxon>Eukaryota</taxon>
        <taxon>Fungi</taxon>
        <taxon>Fungi incertae sedis</taxon>
        <taxon>Zoopagomycota</taxon>
        <taxon>Zoopagomycotina</taxon>
        <taxon>Zoopagomycetes</taxon>
        <taxon>Zoopagales</taxon>
        <taxon>Sigmoideomycetaceae</taxon>
        <taxon>Thamnocephalis</taxon>
    </lineage>
</organism>
<feature type="domain" description="CSN8/PSMD8/EIF3K" evidence="1">
    <location>
        <begin position="44"/>
        <end position="170"/>
    </location>
</feature>
<proteinExistence type="predicted"/>
<dbReference type="Proteomes" id="UP000271241">
    <property type="component" value="Unassembled WGS sequence"/>
</dbReference>
<dbReference type="Gene3D" id="1.25.40.990">
    <property type="match status" value="1"/>
</dbReference>
<dbReference type="OrthoDB" id="5351233at2759"/>
<evidence type="ECO:0000259" key="1">
    <source>
        <dbReference type="Pfam" id="PF10075"/>
    </source>
</evidence>
<accession>A0A4P9XK11</accession>
<reference evidence="3" key="1">
    <citation type="journal article" date="2018" name="Nat. Microbiol.">
        <title>Leveraging single-cell genomics to expand the fungal tree of life.</title>
        <authorList>
            <person name="Ahrendt S.R."/>
            <person name="Quandt C.A."/>
            <person name="Ciobanu D."/>
            <person name="Clum A."/>
            <person name="Salamov A."/>
            <person name="Andreopoulos B."/>
            <person name="Cheng J.F."/>
            <person name="Woyke T."/>
            <person name="Pelin A."/>
            <person name="Henrissat B."/>
            <person name="Reynolds N.K."/>
            <person name="Benny G.L."/>
            <person name="Smith M.E."/>
            <person name="James T.Y."/>
            <person name="Grigoriev I.V."/>
        </authorList>
    </citation>
    <scope>NUCLEOTIDE SEQUENCE [LARGE SCALE GENOMIC DNA]</scope>
    <source>
        <strain evidence="3">RSA 1356</strain>
    </source>
</reference>
<evidence type="ECO:0000313" key="3">
    <source>
        <dbReference type="Proteomes" id="UP000271241"/>
    </source>
</evidence>
<sequence length="198" mass="20869">MAATLQPLANETSSVLGLLQECENVEAQYPSLEMLPPSERAQLNAITLACLIALGRVSEARLLWSSLQGQTAKSELGALWALARAVAAGSGARDAVYRAAAAHSWTPVVASVVARLVDDTRRAALVTLGNAYEELPSAVAATQLGLSEPQAVQALTQAGWTKGAAAGVFNRPSAKKSLNTIQDPQALFTEHILHLEKF</sequence>
<dbReference type="InterPro" id="IPR033464">
    <property type="entry name" value="CSN8_PSD8_EIF3K"/>
</dbReference>
<name>A0A4P9XK11_9FUNG</name>